<gene>
    <name evidence="1" type="ORF">LTS18_014970</name>
</gene>
<dbReference type="Proteomes" id="UP001186974">
    <property type="component" value="Unassembled WGS sequence"/>
</dbReference>
<dbReference type="EMBL" id="JAWDJW010000049">
    <property type="protein sequence ID" value="KAK3081853.1"/>
    <property type="molecule type" value="Genomic_DNA"/>
</dbReference>
<comment type="caution">
    <text evidence="1">The sequence shown here is derived from an EMBL/GenBank/DDBJ whole genome shotgun (WGS) entry which is preliminary data.</text>
</comment>
<proteinExistence type="predicted"/>
<evidence type="ECO:0000313" key="2">
    <source>
        <dbReference type="Proteomes" id="UP001186974"/>
    </source>
</evidence>
<sequence>MLLEDNIRDDCTGVDDGSSGGLGKTDDNTVELTPFEVRTDCKELIPRDEVVATEEGHESGHGHDPLHERAPYQGQECSSQGQLMDIDAVPGLDEERTAEELGLGEAVIGDENLELVDGIPAIEELHIVELRAVEEPSKVEERRVAERLKTVEELNAVKELMTVEELNAAEGLRIVVQLKTTEELTTVEELRTVGELRIIGERRAIEEIKTAEELTPNEDELRILLDSPKEDCKSEELSDGNSNDDVDRLGKVLERRDELDDTAEDDTLDKTLEEGLDKRVELGAGAGLDPIEEDGWLDKVLAIELDGRIELDAGTELDTPKEDNGPDEEAPKEEDRLGEVTTGTEVLLGIEELILGDEVKNVDEAAMSEEATKLVGIELLQVLCMQDHE</sequence>
<keyword evidence="2" id="KW-1185">Reference proteome</keyword>
<accession>A0ACC3DYT1</accession>
<reference evidence="1" key="1">
    <citation type="submission" date="2024-09" db="EMBL/GenBank/DDBJ databases">
        <title>Black Yeasts Isolated from many extreme environments.</title>
        <authorList>
            <person name="Coleine C."/>
            <person name="Stajich J.E."/>
            <person name="Selbmann L."/>
        </authorList>
    </citation>
    <scope>NUCLEOTIDE SEQUENCE</scope>
    <source>
        <strain evidence="1">CCFEE 5737</strain>
    </source>
</reference>
<protein>
    <submittedName>
        <fullName evidence="1">Uncharacterized protein</fullName>
    </submittedName>
</protein>
<evidence type="ECO:0000313" key="1">
    <source>
        <dbReference type="EMBL" id="KAK3081853.1"/>
    </source>
</evidence>
<organism evidence="1 2">
    <name type="scientific">Coniosporium uncinatum</name>
    <dbReference type="NCBI Taxonomy" id="93489"/>
    <lineage>
        <taxon>Eukaryota</taxon>
        <taxon>Fungi</taxon>
        <taxon>Dikarya</taxon>
        <taxon>Ascomycota</taxon>
        <taxon>Pezizomycotina</taxon>
        <taxon>Dothideomycetes</taxon>
        <taxon>Dothideomycetes incertae sedis</taxon>
        <taxon>Coniosporium</taxon>
    </lineage>
</organism>
<name>A0ACC3DYT1_9PEZI</name>